<dbReference type="Proteomes" id="UP000184512">
    <property type="component" value="Unassembled WGS sequence"/>
</dbReference>
<evidence type="ECO:0000313" key="1">
    <source>
        <dbReference type="EMBL" id="SHJ97247.1"/>
    </source>
</evidence>
<dbReference type="AlphaFoldDB" id="A0A1M6NNA7"/>
<proteinExistence type="predicted"/>
<dbReference type="STRING" id="1123357.SAMN02745244_03678"/>
<reference evidence="2" key="1">
    <citation type="submission" date="2016-11" db="EMBL/GenBank/DDBJ databases">
        <authorList>
            <person name="Varghese N."/>
            <person name="Submissions S."/>
        </authorList>
    </citation>
    <scope>NUCLEOTIDE SEQUENCE [LARGE SCALE GENOMIC DNA]</scope>
    <source>
        <strain evidence="2">DSM 12906</strain>
    </source>
</reference>
<gene>
    <name evidence="1" type="ORF">SAMN02745244_03678</name>
</gene>
<dbReference type="EMBL" id="FQZG01000122">
    <property type="protein sequence ID" value="SHJ97247.1"/>
    <property type="molecule type" value="Genomic_DNA"/>
</dbReference>
<organism evidence="1 2">
    <name type="scientific">Tessaracoccus bendigoensis DSM 12906</name>
    <dbReference type="NCBI Taxonomy" id="1123357"/>
    <lineage>
        <taxon>Bacteria</taxon>
        <taxon>Bacillati</taxon>
        <taxon>Actinomycetota</taxon>
        <taxon>Actinomycetes</taxon>
        <taxon>Propionibacteriales</taxon>
        <taxon>Propionibacteriaceae</taxon>
        <taxon>Tessaracoccus</taxon>
    </lineage>
</organism>
<protein>
    <recommendedName>
        <fullName evidence="3">DUF559 domain-containing protein</fullName>
    </recommendedName>
</protein>
<evidence type="ECO:0008006" key="3">
    <source>
        <dbReference type="Google" id="ProtNLM"/>
    </source>
</evidence>
<keyword evidence="2" id="KW-1185">Reference proteome</keyword>
<evidence type="ECO:0000313" key="2">
    <source>
        <dbReference type="Proteomes" id="UP000184512"/>
    </source>
</evidence>
<sequence>MRGSSGVSLWRMLSRTPLPDAVTRLIRDQCGVVMIAQLLDGGLTRQVCRRLTASWARIAPGLYIDGSVSFESAAWAGVLRAGPGGVVGADAAAYLNGVLRDPPAEVIVWSPSTPRPFAVEGWRVTFRRGRRVGRGSPPRLSVEACLVDLARDHDEVGVVDAVARALAQRRTTPERLLAAVSDRERVRHARTIKDLCAAAGAGIESGLEWLFQRNVVAWHRLPVPRRQASTQEGGVDGFYDEWGVIVELDGMRDHCDWSKDMLRDNAHAVRMDAVTLRYGWNAVTRQPCEVAGQVADALALRGWKGRVRRCRRCRPR</sequence>
<name>A0A1M6NNA7_9ACTN</name>
<accession>A0A1M6NNA7</accession>